<evidence type="ECO:0000256" key="5">
    <source>
        <dbReference type="SAM" id="MobiDB-lite"/>
    </source>
</evidence>
<accession>C8VKD0</accession>
<dbReference type="eggNOG" id="KOG0778">
    <property type="taxonomic scope" value="Eukaryota"/>
</dbReference>
<evidence type="ECO:0000313" key="7">
    <source>
        <dbReference type="EMBL" id="CBF84207.1"/>
    </source>
</evidence>
<dbReference type="OrthoDB" id="1939479at2759"/>
<evidence type="ECO:0000256" key="1">
    <source>
        <dbReference type="ARBA" id="ARBA00005234"/>
    </source>
</evidence>
<dbReference type="InterPro" id="IPR038765">
    <property type="entry name" value="Papain-like_cys_pep_sf"/>
</dbReference>
<dbReference type="InterPro" id="IPR003653">
    <property type="entry name" value="Peptidase_C48_C"/>
</dbReference>
<evidence type="ECO:0000256" key="4">
    <source>
        <dbReference type="ARBA" id="ARBA00022807"/>
    </source>
</evidence>
<feature type="compositionally biased region" description="Polar residues" evidence="5">
    <location>
        <begin position="316"/>
        <end position="330"/>
    </location>
</feature>
<dbReference type="InParanoid" id="Q5B9U1"/>
<feature type="region of interest" description="Disordered" evidence="5">
    <location>
        <begin position="256"/>
        <end position="330"/>
    </location>
</feature>
<dbReference type="Gene3D" id="3.40.395.10">
    <property type="entry name" value="Adenoviral Proteinase, Chain A"/>
    <property type="match status" value="1"/>
</dbReference>
<dbReference type="HOGENOM" id="CLU_306742_0_0_1"/>
<feature type="region of interest" description="Disordered" evidence="5">
    <location>
        <begin position="523"/>
        <end position="566"/>
    </location>
</feature>
<organism evidence="7 8">
    <name type="scientific">Emericella nidulans (strain FGSC A4 / ATCC 38163 / CBS 112.46 / NRRL 194 / M139)</name>
    <name type="common">Aspergillus nidulans</name>
    <dbReference type="NCBI Taxonomy" id="227321"/>
    <lineage>
        <taxon>Eukaryota</taxon>
        <taxon>Fungi</taxon>
        <taxon>Dikarya</taxon>
        <taxon>Ascomycota</taxon>
        <taxon>Pezizomycotina</taxon>
        <taxon>Eurotiomycetes</taxon>
        <taxon>Eurotiomycetidae</taxon>
        <taxon>Eurotiales</taxon>
        <taxon>Aspergillaceae</taxon>
        <taxon>Aspergillus</taxon>
        <taxon>Aspergillus subgen. Nidulantes</taxon>
    </lineage>
</organism>
<feature type="region of interest" description="Disordered" evidence="5">
    <location>
        <begin position="87"/>
        <end position="114"/>
    </location>
</feature>
<feature type="domain" description="Ubiquitin-like protease family profile" evidence="6">
    <location>
        <begin position="755"/>
        <end position="925"/>
    </location>
</feature>
<accession>Q5B9U1</accession>
<dbReference type="PROSITE" id="PS50600">
    <property type="entry name" value="ULP_PROTEASE"/>
    <property type="match status" value="1"/>
</dbReference>
<dbReference type="GO" id="GO:0006508">
    <property type="term" value="P:proteolysis"/>
    <property type="evidence" value="ECO:0007669"/>
    <property type="project" value="UniProtKB-KW"/>
</dbReference>
<dbReference type="PANTHER" id="PTHR12606:SF141">
    <property type="entry name" value="GH15225P-RELATED"/>
    <property type="match status" value="1"/>
</dbReference>
<name>Q5B9U1_EMENI</name>
<feature type="region of interest" description="Disordered" evidence="5">
    <location>
        <begin position="430"/>
        <end position="451"/>
    </location>
</feature>
<reference evidence="8" key="1">
    <citation type="journal article" date="2005" name="Nature">
        <title>Sequencing of Aspergillus nidulans and comparative analysis with A. fumigatus and A. oryzae.</title>
        <authorList>
            <person name="Galagan J.E."/>
            <person name="Calvo S.E."/>
            <person name="Cuomo C."/>
            <person name="Ma L.J."/>
            <person name="Wortman J.R."/>
            <person name="Batzoglou S."/>
            <person name="Lee S.I."/>
            <person name="Basturkmen M."/>
            <person name="Spevak C.C."/>
            <person name="Clutterbuck J."/>
            <person name="Kapitonov V."/>
            <person name="Jurka J."/>
            <person name="Scazzocchio C."/>
            <person name="Farman M."/>
            <person name="Butler J."/>
            <person name="Purcell S."/>
            <person name="Harris S."/>
            <person name="Braus G.H."/>
            <person name="Draht O."/>
            <person name="Busch S."/>
            <person name="D'Enfert C."/>
            <person name="Bouchier C."/>
            <person name="Goldman G.H."/>
            <person name="Bell-Pedersen D."/>
            <person name="Griffiths-Jones S."/>
            <person name="Doonan J.H."/>
            <person name="Yu J."/>
            <person name="Vienken K."/>
            <person name="Pain A."/>
            <person name="Freitag M."/>
            <person name="Selker E.U."/>
            <person name="Archer D.B."/>
            <person name="Penalva M.A."/>
            <person name="Oakley B.R."/>
            <person name="Momany M."/>
            <person name="Tanaka T."/>
            <person name="Kumagai T."/>
            <person name="Asai K."/>
            <person name="Machida M."/>
            <person name="Nierman W.C."/>
            <person name="Denning D.W."/>
            <person name="Caddick M."/>
            <person name="Hynes M."/>
            <person name="Paoletti M."/>
            <person name="Fischer R."/>
            <person name="Miller B."/>
            <person name="Dyer P."/>
            <person name="Sachs M.S."/>
            <person name="Osmani S.A."/>
            <person name="Birren B.W."/>
        </authorList>
    </citation>
    <scope>NUCLEOTIDE SEQUENCE [LARGE SCALE GENOMIC DNA]</scope>
    <source>
        <strain evidence="8">FGSC A4 / ATCC 38163 / CBS 112.46 / NRRL 194 / M139</strain>
    </source>
</reference>
<feature type="compositionally biased region" description="Polar residues" evidence="5">
    <location>
        <begin position="276"/>
        <end position="294"/>
    </location>
</feature>
<keyword evidence="8" id="KW-1185">Reference proteome</keyword>
<keyword evidence="3" id="KW-0378">Hydrolase</keyword>
<evidence type="ECO:0000259" key="6">
    <source>
        <dbReference type="PROSITE" id="PS50600"/>
    </source>
</evidence>
<feature type="compositionally biased region" description="Low complexity" evidence="5">
    <location>
        <begin position="436"/>
        <end position="447"/>
    </location>
</feature>
<dbReference type="KEGG" id="ani:ANIA_02689"/>
<comment type="similarity">
    <text evidence="1">Belongs to the peptidase C48 family.</text>
</comment>
<protein>
    <submittedName>
        <fullName evidence="7">Nuclear pore complex subunit Nup133, putative (AFU_orthologue AFUA_5G14040)</fullName>
    </submittedName>
</protein>
<dbReference type="PANTHER" id="PTHR12606">
    <property type="entry name" value="SENTRIN/SUMO-SPECIFIC PROTEASE"/>
    <property type="match status" value="1"/>
</dbReference>
<dbReference type="Proteomes" id="UP000000560">
    <property type="component" value="Chromosome VI"/>
</dbReference>
<proteinExistence type="inferred from homology"/>
<dbReference type="GO" id="GO:0016926">
    <property type="term" value="P:protein desumoylation"/>
    <property type="evidence" value="ECO:0000315"/>
    <property type="project" value="AspGD"/>
</dbReference>
<dbReference type="RefSeq" id="XP_660293.1">
    <property type="nucleotide sequence ID" value="XM_655201.2"/>
</dbReference>
<dbReference type="GO" id="GO:0005634">
    <property type="term" value="C:nucleus"/>
    <property type="evidence" value="ECO:0000318"/>
    <property type="project" value="GO_Central"/>
</dbReference>
<reference evidence="8" key="2">
    <citation type="journal article" date="2009" name="Fungal Genet. Biol.">
        <title>The 2008 update of the Aspergillus nidulans genome annotation: a community effort.</title>
        <authorList>
            <person name="Wortman J.R."/>
            <person name="Gilsenan J.M."/>
            <person name="Joardar V."/>
            <person name="Deegan J."/>
            <person name="Clutterbuck J."/>
            <person name="Andersen M.R."/>
            <person name="Archer D."/>
            <person name="Bencina M."/>
            <person name="Braus G."/>
            <person name="Coutinho P."/>
            <person name="von Dohren H."/>
            <person name="Doonan J."/>
            <person name="Driessen A.J."/>
            <person name="Durek P."/>
            <person name="Espeso E."/>
            <person name="Fekete E."/>
            <person name="Flipphi M."/>
            <person name="Estrada C.G."/>
            <person name="Geysens S."/>
            <person name="Goldman G."/>
            <person name="de Groot P.W."/>
            <person name="Hansen K."/>
            <person name="Harris S.D."/>
            <person name="Heinekamp T."/>
            <person name="Helmstaedt K."/>
            <person name="Henrissat B."/>
            <person name="Hofmann G."/>
            <person name="Homan T."/>
            <person name="Horio T."/>
            <person name="Horiuchi H."/>
            <person name="James S."/>
            <person name="Jones M."/>
            <person name="Karaffa L."/>
            <person name="Karanyi Z."/>
            <person name="Kato M."/>
            <person name="Keller N."/>
            <person name="Kelly D.E."/>
            <person name="Kiel J.A."/>
            <person name="Kim J.M."/>
            <person name="van der Klei I.J."/>
            <person name="Klis F.M."/>
            <person name="Kovalchuk A."/>
            <person name="Krasevec N."/>
            <person name="Kubicek C.P."/>
            <person name="Liu B."/>
            <person name="Maccabe A."/>
            <person name="Meyer V."/>
            <person name="Mirabito P."/>
            <person name="Miskei M."/>
            <person name="Mos M."/>
            <person name="Mullins J."/>
            <person name="Nelson D.R."/>
            <person name="Nielsen J."/>
            <person name="Oakley B.R."/>
            <person name="Osmani S.A."/>
            <person name="Pakula T."/>
            <person name="Paszewski A."/>
            <person name="Paulsen I."/>
            <person name="Pilsyk S."/>
            <person name="Pocsi I."/>
            <person name="Punt P.J."/>
            <person name="Ram A.F."/>
            <person name="Ren Q."/>
            <person name="Robellet X."/>
            <person name="Robson G."/>
            <person name="Seiboth B."/>
            <person name="van Solingen P."/>
            <person name="Specht T."/>
            <person name="Sun J."/>
            <person name="Taheri-Talesh N."/>
            <person name="Takeshita N."/>
            <person name="Ussery D."/>
            <person name="vanKuyk P.A."/>
            <person name="Visser H."/>
            <person name="van de Vondervoort P.J."/>
            <person name="de Vries R.P."/>
            <person name="Walton J."/>
            <person name="Xiang X."/>
            <person name="Xiong Y."/>
            <person name="Zeng A.P."/>
            <person name="Brandt B.W."/>
            <person name="Cornell M.J."/>
            <person name="van den Hondel C.A."/>
            <person name="Visser J."/>
            <person name="Oliver S.G."/>
            <person name="Turner G."/>
        </authorList>
    </citation>
    <scope>GENOME REANNOTATION</scope>
    <source>
        <strain evidence="8">FGSC A4 / ATCC 38163 / CBS 112.46 / NRRL 194 / M139</strain>
    </source>
</reference>
<dbReference type="GeneID" id="2874371"/>
<dbReference type="FunFam" id="3.40.395.10:FF:000014">
    <property type="entry name" value="Ulp1 protease family protein"/>
    <property type="match status" value="1"/>
</dbReference>
<evidence type="ECO:0000313" key="8">
    <source>
        <dbReference type="Proteomes" id="UP000000560"/>
    </source>
</evidence>
<dbReference type="AlphaFoldDB" id="Q5B9U1"/>
<keyword evidence="2" id="KW-0645">Protease</keyword>
<feature type="compositionally biased region" description="Polar residues" evidence="5">
    <location>
        <begin position="99"/>
        <end position="114"/>
    </location>
</feature>
<dbReference type="STRING" id="227321.Q5B9U1"/>
<feature type="compositionally biased region" description="Basic and acidic residues" evidence="5">
    <location>
        <begin position="538"/>
        <end position="547"/>
    </location>
</feature>
<keyword evidence="4" id="KW-0788">Thiol protease</keyword>
<dbReference type="SUPFAM" id="SSF54001">
    <property type="entry name" value="Cysteine proteinases"/>
    <property type="match status" value="1"/>
</dbReference>
<evidence type="ECO:0000256" key="3">
    <source>
        <dbReference type="ARBA" id="ARBA00022801"/>
    </source>
</evidence>
<dbReference type="EMBL" id="BN001306">
    <property type="protein sequence ID" value="CBF84207.1"/>
    <property type="molecule type" value="Genomic_DNA"/>
</dbReference>
<evidence type="ECO:0000256" key="2">
    <source>
        <dbReference type="ARBA" id="ARBA00022670"/>
    </source>
</evidence>
<dbReference type="VEuPathDB" id="FungiDB:AN2689"/>
<sequence>MDFVTNGQPSPKDTVMNDASPYDALHHQRTNRQFTSEDLADPNYVPNPVPFGAKKITPDETHRPFYHIHSRKPSQRPDMVLKHQKTAYSTTRRRYDSLSPPQFQFTRGRTGSQHEQAPLVLPRVNEIQPYRLTATTASRLNATTYSSSLMNPMRSSGHDSILGAGLRGRDRPLSLFGSEASRQAAMIRPRKRDREGNILDTTGSIFVRNNNANDGRNNDQQHIASADADSPVLKYCRGGTESSFSAAVDNIKKVNGDPVQPLAQRPSFHWQRALPSKTTDPATPGKQTGSSTATGRIPGCWPSASKHGSMPLLPEPQQTAQTQHQTESPVTSQEICGQVDLPSNANPEPATVNPDQAILDETPSWTQHYSGVYGTLRIAYSFQCGMVQTVANAFHVALAAASTITHQTQQALGTVTQRVMAMYRQRRFDRARSRARASPAAPARQPPTTIASPARVNVATLPPGQQERVRINQWRRRRGFPVNEELPFPNMTTPMGALFYDPQIITTSSPSVQRSLDLVVDNASGATLHRHPAQRRTSVNDRDDKNRPQAPKAGILKKNSLVPTMSPATRRRLLPGYITPRDRRLGLQHRVRFRSPIVQPSPLRLRQWANSSAESGPGLDELLRTQLNGADAPSTVASDQRTGPDEQLYAQLAASLEPYVDPWAQPRDFTKGTPRSAVKLVKPKIEPVPDGRSESIYAKEYEEMQKMKKLEYGPVGRQVPEGVAVRPLPDNWKARLKDLKKKAHWVEVATTPSGESLTRDDIDTCLTPMAWLNDEVINSYLGLIVNHMRHENGNAGRHDKPRYHAFNTFFFSNLRDKGYDSVKRWAKRAKIGGKDLLDVDTVFIPVHNKAHWTLIVVKPSARTIEHFDSLGSLSRRHVETVKGWLRGELGDLYDDDEWEVLPSESPQQDNGSDCGVFLLTTAKAVALNIEPLAYGARDTPLLRQKIVAELINGGFEGDFTPDGAL</sequence>
<dbReference type="GO" id="GO:0016929">
    <property type="term" value="F:deSUMOylase activity"/>
    <property type="evidence" value="ECO:0000315"/>
    <property type="project" value="AspGD"/>
</dbReference>
<dbReference type="Pfam" id="PF02902">
    <property type="entry name" value="Peptidase_C48"/>
    <property type="match status" value="1"/>
</dbReference>
<gene>
    <name evidence="7" type="ORF">ANIA_02689</name>
</gene>